<dbReference type="Proteomes" id="UP001409585">
    <property type="component" value="Unassembled WGS sequence"/>
</dbReference>
<dbReference type="InterPro" id="IPR057744">
    <property type="entry name" value="OTAase-like"/>
</dbReference>
<feature type="domain" description="Amidohydrolase-related" evidence="2">
    <location>
        <begin position="89"/>
        <end position="436"/>
    </location>
</feature>
<dbReference type="EMBL" id="BAABLX010000011">
    <property type="protein sequence ID" value="GAA4940267.1"/>
    <property type="molecule type" value="Genomic_DNA"/>
</dbReference>
<name>A0AAV3U1Q2_9ALTE</name>
<keyword evidence="1" id="KW-0732">Signal</keyword>
<accession>A0AAV3U1Q2</accession>
<dbReference type="GO" id="GO:0016810">
    <property type="term" value="F:hydrolase activity, acting on carbon-nitrogen (but not peptide) bonds"/>
    <property type="evidence" value="ECO:0007669"/>
    <property type="project" value="InterPro"/>
</dbReference>
<dbReference type="SUPFAM" id="SSF51338">
    <property type="entry name" value="Composite domain of metallo-dependent hydrolases"/>
    <property type="match status" value="1"/>
</dbReference>
<evidence type="ECO:0000313" key="4">
    <source>
        <dbReference type="Proteomes" id="UP001409585"/>
    </source>
</evidence>
<dbReference type="RefSeq" id="WP_345420494.1">
    <property type="nucleotide sequence ID" value="NZ_AP031496.1"/>
</dbReference>
<evidence type="ECO:0000256" key="1">
    <source>
        <dbReference type="SAM" id="SignalP"/>
    </source>
</evidence>
<gene>
    <name evidence="3" type="ORF">GCM10025791_18190</name>
</gene>
<dbReference type="CDD" id="cd01299">
    <property type="entry name" value="Met_dep_hydrolase_A"/>
    <property type="match status" value="1"/>
</dbReference>
<dbReference type="PANTHER" id="PTHR43135:SF3">
    <property type="entry name" value="ALPHA-D-RIBOSE 1-METHYLPHOSPHONATE 5-TRIPHOSPHATE DIPHOSPHATASE"/>
    <property type="match status" value="1"/>
</dbReference>
<dbReference type="Gene3D" id="3.20.20.140">
    <property type="entry name" value="Metal-dependent hydrolases"/>
    <property type="match status" value="1"/>
</dbReference>
<dbReference type="AlphaFoldDB" id="A0AAV3U1Q2"/>
<comment type="caution">
    <text evidence="3">The sequence shown here is derived from an EMBL/GenBank/DDBJ whole genome shotgun (WGS) entry which is preliminary data.</text>
</comment>
<dbReference type="InterPro" id="IPR032466">
    <property type="entry name" value="Metal_Hydrolase"/>
</dbReference>
<dbReference type="Gene3D" id="2.30.40.10">
    <property type="entry name" value="Urease, subunit C, domain 1"/>
    <property type="match status" value="1"/>
</dbReference>
<feature type="signal peptide" evidence="1">
    <location>
        <begin position="1"/>
        <end position="35"/>
    </location>
</feature>
<dbReference type="InterPro" id="IPR051781">
    <property type="entry name" value="Metallo-dep_Hydrolase"/>
</dbReference>
<evidence type="ECO:0000259" key="2">
    <source>
        <dbReference type="Pfam" id="PF01979"/>
    </source>
</evidence>
<dbReference type="SUPFAM" id="SSF51556">
    <property type="entry name" value="Metallo-dependent hydrolases"/>
    <property type="match status" value="1"/>
</dbReference>
<proteinExistence type="predicted"/>
<organism evidence="3 4">
    <name type="scientific">Halioxenophilus aromaticivorans</name>
    <dbReference type="NCBI Taxonomy" id="1306992"/>
    <lineage>
        <taxon>Bacteria</taxon>
        <taxon>Pseudomonadati</taxon>
        <taxon>Pseudomonadota</taxon>
        <taxon>Gammaproteobacteria</taxon>
        <taxon>Alteromonadales</taxon>
        <taxon>Alteromonadaceae</taxon>
        <taxon>Halioxenophilus</taxon>
    </lineage>
</organism>
<evidence type="ECO:0000313" key="3">
    <source>
        <dbReference type="EMBL" id="GAA4940267.1"/>
    </source>
</evidence>
<reference evidence="4" key="1">
    <citation type="journal article" date="2019" name="Int. J. Syst. Evol. Microbiol.">
        <title>The Global Catalogue of Microorganisms (GCM) 10K type strain sequencing project: providing services to taxonomists for standard genome sequencing and annotation.</title>
        <authorList>
            <consortium name="The Broad Institute Genomics Platform"/>
            <consortium name="The Broad Institute Genome Sequencing Center for Infectious Disease"/>
            <person name="Wu L."/>
            <person name="Ma J."/>
        </authorList>
    </citation>
    <scope>NUCLEOTIDE SEQUENCE [LARGE SCALE GENOMIC DNA]</scope>
    <source>
        <strain evidence="4">JCM 19134</strain>
    </source>
</reference>
<feature type="chain" id="PRO_5043450116" evidence="1">
    <location>
        <begin position="36"/>
        <end position="440"/>
    </location>
</feature>
<dbReference type="InterPro" id="IPR006680">
    <property type="entry name" value="Amidohydro-rel"/>
</dbReference>
<keyword evidence="4" id="KW-1185">Reference proteome</keyword>
<sequence>MHSDSNLRLKRWALALPGTLAFASALLLTAAQANAETIAIYAGKLLAVPGQQPLEQHTVLIEDGIIKSVTPGFNEVPTASQTIDLKNSFVMPGLMDMHVHIQFEISPKNDSENLRMSSEEIGMRSIHFGKKTLLAGFTTVRDVGSDEQQMYALRKAVNEGWVDSPRIIAAGGVGITGGHSDVSGMKHDLLDFYTSKQICDGPYDCRRAARRAVKFGGDLIKVSATGGVLTDRDTGTGQQMALDELKEIVQAAKSMGKKVAAHAHQEDGIIAALKAGVASIEHGSYANEEAFALFKQTGAYLVPTLLAGDTVVQMANESDFLSEEIKAKAIKVGGDMKGNFAKAYQAGVNIAFGTDSGVSRHGINAQEAVLMFEAGMPAMDILKSATVNAADLIDQSAALGTLERGKAADIIATHGSPLDDISELLDVDFVMKAGKVYKQQ</sequence>
<dbReference type="Pfam" id="PF01979">
    <property type="entry name" value="Amidohydro_1"/>
    <property type="match status" value="1"/>
</dbReference>
<dbReference type="InterPro" id="IPR011059">
    <property type="entry name" value="Metal-dep_hydrolase_composite"/>
</dbReference>
<protein>
    <submittedName>
        <fullName evidence="3">Amidohydrolase family protein</fullName>
    </submittedName>
</protein>
<dbReference type="PANTHER" id="PTHR43135">
    <property type="entry name" value="ALPHA-D-RIBOSE 1-METHYLPHOSPHONATE 5-TRIPHOSPHATE DIPHOSPHATASE"/>
    <property type="match status" value="1"/>
</dbReference>